<dbReference type="Pfam" id="PF13347">
    <property type="entry name" value="MFS_2"/>
    <property type="match status" value="1"/>
</dbReference>
<organism evidence="3 4">
    <name type="scientific">Alkalicoccus saliphilus</name>
    <dbReference type="NCBI Taxonomy" id="200989"/>
    <lineage>
        <taxon>Bacteria</taxon>
        <taxon>Bacillati</taxon>
        <taxon>Bacillota</taxon>
        <taxon>Bacilli</taxon>
        <taxon>Bacillales</taxon>
        <taxon>Bacillaceae</taxon>
        <taxon>Alkalicoccus</taxon>
    </lineage>
</organism>
<feature type="transmembrane region" description="Helical" evidence="2">
    <location>
        <begin position="127"/>
        <end position="147"/>
    </location>
</feature>
<dbReference type="GO" id="GO:0008643">
    <property type="term" value="P:carbohydrate transport"/>
    <property type="evidence" value="ECO:0007669"/>
    <property type="project" value="InterPro"/>
</dbReference>
<keyword evidence="4" id="KW-1185">Reference proteome</keyword>
<dbReference type="OrthoDB" id="9764596at2"/>
<dbReference type="PANTHER" id="PTHR11328:SF24">
    <property type="entry name" value="MAJOR FACILITATOR SUPERFAMILY (MFS) PROFILE DOMAIN-CONTAINING PROTEIN"/>
    <property type="match status" value="1"/>
</dbReference>
<feature type="transmembrane region" description="Helical" evidence="2">
    <location>
        <begin position="285"/>
        <end position="306"/>
    </location>
</feature>
<feature type="transmembrane region" description="Helical" evidence="2">
    <location>
        <begin position="63"/>
        <end position="82"/>
    </location>
</feature>
<evidence type="ECO:0000256" key="1">
    <source>
        <dbReference type="SAM" id="Coils"/>
    </source>
</evidence>
<feature type="transmembrane region" description="Helical" evidence="2">
    <location>
        <begin position="252"/>
        <end position="279"/>
    </location>
</feature>
<evidence type="ECO:0000256" key="2">
    <source>
        <dbReference type="SAM" id="Phobius"/>
    </source>
</evidence>
<dbReference type="AlphaFoldDB" id="A0A2T4U4A3"/>
<feature type="transmembrane region" description="Helical" evidence="2">
    <location>
        <begin position="33"/>
        <end position="57"/>
    </location>
</feature>
<keyword evidence="2" id="KW-0472">Membrane</keyword>
<dbReference type="EMBL" id="PZJJ01000022">
    <property type="protein sequence ID" value="PTL38185.1"/>
    <property type="molecule type" value="Genomic_DNA"/>
</dbReference>
<dbReference type="InterPro" id="IPR001927">
    <property type="entry name" value="Na/Gal_symport"/>
</dbReference>
<protein>
    <submittedName>
        <fullName evidence="3">MFS transporter</fullName>
    </submittedName>
</protein>
<accession>A0A2T4U4A3</accession>
<sequence>MSAKQEQDVAALQALQQERQAAQQERPGHKEMLHYGMGFFGIILIWTMVGTFLAFYYTDVVGISAGVVGTLMLVSRLLDGVTDIGMGSVVDRTKSKHGKARPWILWMAVPFAVSGVLLFAVPDISMTGQIIYAYVTYILLILTYTAISIPYKTLLGLMTQDPKGRSLVNVYTGVFTMLSTILVMTLAEPIASAIGGGLGWTTIALAIGLIIIITCFMSFRSTTERVDVQPATEPKKTVPFKIEFKALLTNKFWVIITIYCVLAYTLNALLTGAGIYYATYILGNSSYFSFFALSLFLPTIICFFFVGKLAGRFGKRNIALVVSIIAIFGSLIKMIDPANLTIFLAGNAIQGFGLIPVITFLYAMINDTTEYGEWKTGFRTAGLVNSAASFGMKVGTGIGGGLIGWMLAFGGYQGALAEQTAAANQMILALNIHLPLLFTVLQVILLWMYKLDNQYPQILDDLGKRKLEE</sequence>
<dbReference type="GO" id="GO:0015293">
    <property type="term" value="F:symporter activity"/>
    <property type="evidence" value="ECO:0007669"/>
    <property type="project" value="InterPro"/>
</dbReference>
<evidence type="ECO:0000313" key="3">
    <source>
        <dbReference type="EMBL" id="PTL38185.1"/>
    </source>
</evidence>
<feature type="transmembrane region" description="Helical" evidence="2">
    <location>
        <begin position="341"/>
        <end position="363"/>
    </location>
</feature>
<feature type="transmembrane region" description="Helical" evidence="2">
    <location>
        <begin position="199"/>
        <end position="219"/>
    </location>
</feature>
<feature type="transmembrane region" description="Helical" evidence="2">
    <location>
        <begin position="168"/>
        <end position="187"/>
    </location>
</feature>
<feature type="transmembrane region" description="Helical" evidence="2">
    <location>
        <begin position="383"/>
        <end position="407"/>
    </location>
</feature>
<feature type="coiled-coil region" evidence="1">
    <location>
        <begin position="5"/>
        <end position="32"/>
    </location>
</feature>
<dbReference type="InterPro" id="IPR036259">
    <property type="entry name" value="MFS_trans_sf"/>
</dbReference>
<dbReference type="Gene3D" id="1.20.1250.20">
    <property type="entry name" value="MFS general substrate transporter like domains"/>
    <property type="match status" value="1"/>
</dbReference>
<dbReference type="InterPro" id="IPR039672">
    <property type="entry name" value="MFS_2"/>
</dbReference>
<proteinExistence type="predicted"/>
<reference evidence="3 4" key="1">
    <citation type="submission" date="2018-03" db="EMBL/GenBank/DDBJ databases">
        <title>Alkalicoccus saliphilus sp. nov., isolated from a mineral pool.</title>
        <authorList>
            <person name="Zhao B."/>
        </authorList>
    </citation>
    <scope>NUCLEOTIDE SEQUENCE [LARGE SCALE GENOMIC DNA]</scope>
    <source>
        <strain evidence="3 4">6AG</strain>
    </source>
</reference>
<feature type="transmembrane region" description="Helical" evidence="2">
    <location>
        <begin position="318"/>
        <end position="335"/>
    </location>
</feature>
<keyword evidence="2" id="KW-0812">Transmembrane</keyword>
<name>A0A2T4U4A3_9BACI</name>
<dbReference type="GO" id="GO:0006814">
    <property type="term" value="P:sodium ion transport"/>
    <property type="evidence" value="ECO:0007669"/>
    <property type="project" value="InterPro"/>
</dbReference>
<dbReference type="RefSeq" id="WP_107585533.1">
    <property type="nucleotide sequence ID" value="NZ_PZJJ01000022.1"/>
</dbReference>
<feature type="transmembrane region" description="Helical" evidence="2">
    <location>
        <begin position="427"/>
        <end position="449"/>
    </location>
</feature>
<keyword evidence="2" id="KW-1133">Transmembrane helix</keyword>
<dbReference type="SUPFAM" id="SSF103473">
    <property type="entry name" value="MFS general substrate transporter"/>
    <property type="match status" value="1"/>
</dbReference>
<comment type="caution">
    <text evidence="3">The sequence shown here is derived from an EMBL/GenBank/DDBJ whole genome shotgun (WGS) entry which is preliminary data.</text>
</comment>
<dbReference type="PANTHER" id="PTHR11328">
    <property type="entry name" value="MAJOR FACILITATOR SUPERFAMILY DOMAIN-CONTAINING PROTEIN"/>
    <property type="match status" value="1"/>
</dbReference>
<dbReference type="CDD" id="cd17332">
    <property type="entry name" value="MFS_MelB_like"/>
    <property type="match status" value="1"/>
</dbReference>
<dbReference type="GO" id="GO:0005886">
    <property type="term" value="C:plasma membrane"/>
    <property type="evidence" value="ECO:0007669"/>
    <property type="project" value="TreeGrafter"/>
</dbReference>
<evidence type="ECO:0000313" key="4">
    <source>
        <dbReference type="Proteomes" id="UP000240509"/>
    </source>
</evidence>
<keyword evidence="1" id="KW-0175">Coiled coil</keyword>
<dbReference type="Proteomes" id="UP000240509">
    <property type="component" value="Unassembled WGS sequence"/>
</dbReference>
<dbReference type="NCBIfam" id="TIGR00792">
    <property type="entry name" value="gph"/>
    <property type="match status" value="1"/>
</dbReference>
<gene>
    <name evidence="3" type="ORF">C6Y45_12315</name>
</gene>
<feature type="transmembrane region" description="Helical" evidence="2">
    <location>
        <begin position="103"/>
        <end position="121"/>
    </location>
</feature>